<feature type="transmembrane region" description="Helical" evidence="1">
    <location>
        <begin position="90"/>
        <end position="111"/>
    </location>
</feature>
<keyword evidence="1" id="KW-0472">Membrane</keyword>
<protein>
    <submittedName>
        <fullName evidence="2">Uncharacterized protein</fullName>
    </submittedName>
</protein>
<dbReference type="OrthoDB" id="203696at2157"/>
<dbReference type="EMBL" id="MWPH01000003">
    <property type="protein sequence ID" value="OVE83944.1"/>
    <property type="molecule type" value="Genomic_DNA"/>
</dbReference>
<gene>
    <name evidence="2" type="ORF">B2G88_16165</name>
</gene>
<evidence type="ECO:0000313" key="2">
    <source>
        <dbReference type="EMBL" id="OVE83944.1"/>
    </source>
</evidence>
<keyword evidence="1" id="KW-0812">Transmembrane</keyword>
<dbReference type="AlphaFoldDB" id="A0A202E6X7"/>
<reference evidence="2 3" key="1">
    <citation type="submission" date="2017-02" db="EMBL/GenBank/DDBJ databases">
        <title>Natronthermophilus aegyptiacus gen. nov.,sp. nov., an aerobic, extremely halophilic alkalithermophilic archaeon isolated from the athalassohaline Wadi An Natrun, Egypt.</title>
        <authorList>
            <person name="Zhao B."/>
        </authorList>
    </citation>
    <scope>NUCLEOTIDE SEQUENCE [LARGE SCALE GENOMIC DNA]</scope>
    <source>
        <strain evidence="2 3">CGMCC 1.3597</strain>
    </source>
</reference>
<name>A0A202E6X7_9EURY</name>
<evidence type="ECO:0000313" key="3">
    <source>
        <dbReference type="Proteomes" id="UP000196084"/>
    </source>
</evidence>
<organism evidence="2 3">
    <name type="scientific">Natronolimnobius baerhuensis</name>
    <dbReference type="NCBI Taxonomy" id="253108"/>
    <lineage>
        <taxon>Archaea</taxon>
        <taxon>Methanobacteriati</taxon>
        <taxon>Methanobacteriota</taxon>
        <taxon>Stenosarchaea group</taxon>
        <taxon>Halobacteria</taxon>
        <taxon>Halobacteriales</taxon>
        <taxon>Natrialbaceae</taxon>
        <taxon>Natronolimnobius</taxon>
    </lineage>
</organism>
<evidence type="ECO:0000256" key="1">
    <source>
        <dbReference type="SAM" id="Phobius"/>
    </source>
</evidence>
<proteinExistence type="predicted"/>
<accession>A0A202E6X7</accession>
<keyword evidence="1" id="KW-1133">Transmembrane helix</keyword>
<feature type="transmembrane region" description="Helical" evidence="1">
    <location>
        <begin position="117"/>
        <end position="138"/>
    </location>
</feature>
<sequence length="143" mass="14935">MDSSHETDIEAFEEGPITPSRIALIAALFDVVAFTAIGYIALESPLIGAFSGLLIGTGVYCFLPIFFLSESRGGLEAMADDREGSPFQSLHRLAAGMALSGGGIIPIAVMFMELEPFIAATAGIVAAVALYVPLAFVLPNAKL</sequence>
<feature type="transmembrane region" description="Helical" evidence="1">
    <location>
        <begin position="47"/>
        <end position="69"/>
    </location>
</feature>
<comment type="caution">
    <text evidence="2">The sequence shown here is derived from an EMBL/GenBank/DDBJ whole genome shotgun (WGS) entry which is preliminary data.</text>
</comment>
<dbReference type="RefSeq" id="WP_087715332.1">
    <property type="nucleotide sequence ID" value="NZ_MWPH01000003.1"/>
</dbReference>
<feature type="transmembrane region" description="Helical" evidence="1">
    <location>
        <begin position="22"/>
        <end position="41"/>
    </location>
</feature>
<dbReference type="Proteomes" id="UP000196084">
    <property type="component" value="Unassembled WGS sequence"/>
</dbReference>
<keyword evidence="3" id="KW-1185">Reference proteome</keyword>